<name>A0A1E5RAX8_9ASCO</name>
<dbReference type="GO" id="GO:0035091">
    <property type="term" value="F:phosphatidylinositol binding"/>
    <property type="evidence" value="ECO:0007669"/>
    <property type="project" value="InterPro"/>
</dbReference>
<comment type="caution">
    <text evidence="3">The sequence shown here is derived from an EMBL/GenBank/DDBJ whole genome shotgun (WGS) entry which is preliminary data.</text>
</comment>
<proteinExistence type="predicted"/>
<evidence type="ECO:0000259" key="2">
    <source>
        <dbReference type="PROSITE" id="PS50195"/>
    </source>
</evidence>
<sequence>MSVSSRKSKKHVHNHRKLQITEPEIASSAAAIDNNVIESNTSSAQNQDNIDNSQDNSDNDAYDSTQENEPLLPESSAGTGNDDNANTNKRDNAKQNTMFVSPYVNVEIVDGTIIHTDNETGFSAITTAPSEDSGNTDSFNNANSTNHTSTFPAPKSSSGNSSHSKNQFVIWTVRISLQMQQQPTQLASPYHSLSKSALSSEQVEKQLYCYKRYSEFVVFRNQILKRLNRVLSKALAKEREYRNKIEADNDADQNGNTNTNSTADRENTAALRTQNRLVIKRLRDIHVPELPEPVSWWKCFSYNNINFSKNWLKHRQAGLEFFMCSVLLDNSIVEFCNDDIIKKFILNK</sequence>
<feature type="region of interest" description="Disordered" evidence="1">
    <location>
        <begin position="124"/>
        <end position="163"/>
    </location>
</feature>
<dbReference type="FunCoup" id="A0A1E5RAX8">
    <property type="interactions" value="90"/>
</dbReference>
<feature type="domain" description="PX" evidence="2">
    <location>
        <begin position="149"/>
        <end position="348"/>
    </location>
</feature>
<feature type="compositionally biased region" description="Polar residues" evidence="1">
    <location>
        <begin position="76"/>
        <end position="87"/>
    </location>
</feature>
<dbReference type="EMBL" id="LPNM01000008">
    <property type="protein sequence ID" value="OEJ84031.1"/>
    <property type="molecule type" value="Genomic_DNA"/>
</dbReference>
<feature type="compositionally biased region" description="Low complexity" evidence="1">
    <location>
        <begin position="42"/>
        <end position="56"/>
    </location>
</feature>
<feature type="compositionally biased region" description="Basic residues" evidence="1">
    <location>
        <begin position="1"/>
        <end position="18"/>
    </location>
</feature>
<dbReference type="InterPro" id="IPR001683">
    <property type="entry name" value="PX_dom"/>
</dbReference>
<evidence type="ECO:0000256" key="1">
    <source>
        <dbReference type="SAM" id="MobiDB-lite"/>
    </source>
</evidence>
<gene>
    <name evidence="3" type="ORF">AWRI3579_g2720</name>
</gene>
<dbReference type="SMART" id="SM00312">
    <property type="entry name" value="PX"/>
    <property type="match status" value="1"/>
</dbReference>
<dbReference type="OrthoDB" id="3972380at2759"/>
<accession>A0A1E5RAX8</accession>
<feature type="compositionally biased region" description="Polar residues" evidence="1">
    <location>
        <begin position="124"/>
        <end position="151"/>
    </location>
</feature>
<evidence type="ECO:0000313" key="3">
    <source>
        <dbReference type="EMBL" id="OEJ84031.1"/>
    </source>
</evidence>
<evidence type="ECO:0000313" key="4">
    <source>
        <dbReference type="Proteomes" id="UP000095728"/>
    </source>
</evidence>
<keyword evidence="4" id="KW-1185">Reference proteome</keyword>
<feature type="region of interest" description="Disordered" evidence="1">
    <location>
        <begin position="246"/>
        <end position="267"/>
    </location>
</feature>
<reference evidence="4" key="1">
    <citation type="journal article" date="2016" name="Genome Announc.">
        <title>Genome sequences of three species of Hanseniaspora isolated from spontaneous wine fermentations.</title>
        <authorList>
            <person name="Sternes P.R."/>
            <person name="Lee D."/>
            <person name="Kutyna D.R."/>
            <person name="Borneman A.R."/>
        </authorList>
    </citation>
    <scope>NUCLEOTIDE SEQUENCE [LARGE SCALE GENOMIC DNA]</scope>
    <source>
        <strain evidence="4">AWRI3579</strain>
    </source>
</reference>
<feature type="compositionally biased region" description="Polar residues" evidence="1">
    <location>
        <begin position="252"/>
        <end position="262"/>
    </location>
</feature>
<dbReference type="AlphaFoldDB" id="A0A1E5RAX8"/>
<dbReference type="SUPFAM" id="SSF64268">
    <property type="entry name" value="PX domain"/>
    <property type="match status" value="1"/>
</dbReference>
<dbReference type="InParanoid" id="A0A1E5RAX8"/>
<dbReference type="Proteomes" id="UP000095728">
    <property type="component" value="Unassembled WGS sequence"/>
</dbReference>
<dbReference type="Gene3D" id="3.30.1520.10">
    <property type="entry name" value="Phox-like domain"/>
    <property type="match status" value="1"/>
</dbReference>
<feature type="region of interest" description="Disordered" evidence="1">
    <location>
        <begin position="1"/>
        <end position="96"/>
    </location>
</feature>
<protein>
    <recommendedName>
        <fullName evidence="2">PX domain-containing protein</fullName>
    </recommendedName>
</protein>
<organism evidence="3 4">
    <name type="scientific">Hanseniaspora osmophila</name>
    <dbReference type="NCBI Taxonomy" id="56408"/>
    <lineage>
        <taxon>Eukaryota</taxon>
        <taxon>Fungi</taxon>
        <taxon>Dikarya</taxon>
        <taxon>Ascomycota</taxon>
        <taxon>Saccharomycotina</taxon>
        <taxon>Saccharomycetes</taxon>
        <taxon>Saccharomycodales</taxon>
        <taxon>Saccharomycodaceae</taxon>
        <taxon>Hanseniaspora</taxon>
    </lineage>
</organism>
<dbReference type="InterPro" id="IPR036871">
    <property type="entry name" value="PX_dom_sf"/>
</dbReference>
<dbReference type="PROSITE" id="PS50195">
    <property type="entry name" value="PX"/>
    <property type="match status" value="1"/>
</dbReference>